<reference evidence="1 2" key="1">
    <citation type="submission" date="2014-04" db="EMBL/GenBank/DDBJ databases">
        <title>Evolutionary Origins and Diversification of the Mycorrhizal Mutualists.</title>
        <authorList>
            <consortium name="DOE Joint Genome Institute"/>
            <consortium name="Mycorrhizal Genomics Consortium"/>
            <person name="Kohler A."/>
            <person name="Kuo A."/>
            <person name="Nagy L.G."/>
            <person name="Floudas D."/>
            <person name="Copeland A."/>
            <person name="Barry K.W."/>
            <person name="Cichocki N."/>
            <person name="Veneault-Fourrey C."/>
            <person name="LaButti K."/>
            <person name="Lindquist E.A."/>
            <person name="Lipzen A."/>
            <person name="Lundell T."/>
            <person name="Morin E."/>
            <person name="Murat C."/>
            <person name="Riley R."/>
            <person name="Ohm R."/>
            <person name="Sun H."/>
            <person name="Tunlid A."/>
            <person name="Henrissat B."/>
            <person name="Grigoriev I.V."/>
            <person name="Hibbett D.S."/>
            <person name="Martin F."/>
        </authorList>
    </citation>
    <scope>NUCLEOTIDE SEQUENCE [LARGE SCALE GENOMIC DNA]</scope>
    <source>
        <strain evidence="1 2">Koide BX008</strain>
    </source>
</reference>
<evidence type="ECO:0000313" key="1">
    <source>
        <dbReference type="EMBL" id="KIL60514.1"/>
    </source>
</evidence>
<dbReference type="Gene3D" id="3.30.710.10">
    <property type="entry name" value="Potassium Channel Kv1.1, Chain A"/>
    <property type="match status" value="1"/>
</dbReference>
<sequence length="169" mass="18960">NAEDADIHFKSSDNVLFFIHRENLKCSAAAFPPVEFKTIKDEIVHLIETSEVLELLFAFLYPKPLPDVKGLPFKTLASLAEAAEKYQVFSAMMICSMRMTVVVNDHPVDVLRYAAIHHYKELLDIAAPLVITRPLSEALDRLPPNTIPAWVNTLILESLGCYLNTCFTG</sequence>
<gene>
    <name evidence="1" type="ORF">M378DRAFT_83615</name>
</gene>
<evidence type="ECO:0000313" key="2">
    <source>
        <dbReference type="Proteomes" id="UP000054549"/>
    </source>
</evidence>
<dbReference type="AlphaFoldDB" id="A0A0C2T239"/>
<protein>
    <recommendedName>
        <fullName evidence="3">BTB domain-containing protein</fullName>
    </recommendedName>
</protein>
<dbReference type="InterPro" id="IPR011333">
    <property type="entry name" value="SKP1/BTB/POZ_sf"/>
</dbReference>
<accession>A0A0C2T239</accession>
<dbReference type="SUPFAM" id="SSF54695">
    <property type="entry name" value="POZ domain"/>
    <property type="match status" value="1"/>
</dbReference>
<keyword evidence="2" id="KW-1185">Reference proteome</keyword>
<proteinExistence type="predicted"/>
<dbReference type="Proteomes" id="UP000054549">
    <property type="component" value="Unassembled WGS sequence"/>
</dbReference>
<feature type="non-terminal residue" evidence="1">
    <location>
        <position position="1"/>
    </location>
</feature>
<dbReference type="HOGENOM" id="CLU_075133_3_1_1"/>
<evidence type="ECO:0008006" key="3">
    <source>
        <dbReference type="Google" id="ProtNLM"/>
    </source>
</evidence>
<dbReference type="EMBL" id="KN818297">
    <property type="protein sequence ID" value="KIL60514.1"/>
    <property type="molecule type" value="Genomic_DNA"/>
</dbReference>
<dbReference type="InParanoid" id="A0A0C2T239"/>
<dbReference type="OrthoDB" id="3184970at2759"/>
<name>A0A0C2T239_AMAMK</name>
<organism evidence="1 2">
    <name type="scientific">Amanita muscaria (strain Koide BX008)</name>
    <dbReference type="NCBI Taxonomy" id="946122"/>
    <lineage>
        <taxon>Eukaryota</taxon>
        <taxon>Fungi</taxon>
        <taxon>Dikarya</taxon>
        <taxon>Basidiomycota</taxon>
        <taxon>Agaricomycotina</taxon>
        <taxon>Agaricomycetes</taxon>
        <taxon>Agaricomycetidae</taxon>
        <taxon>Agaricales</taxon>
        <taxon>Pluteineae</taxon>
        <taxon>Amanitaceae</taxon>
        <taxon>Amanita</taxon>
    </lineage>
</organism>